<reference evidence="2 3" key="1">
    <citation type="submission" date="2022-03" db="EMBL/GenBank/DDBJ databases">
        <title>Complete genome sequence of Lysobacter capsici VKM B-2533 and Lysobacter gummosus 10.1.1, promising sources of lytic agents.</title>
        <authorList>
            <person name="Tarlachkov S.V."/>
            <person name="Kudryakova I.V."/>
            <person name="Afoshin A.S."/>
            <person name="Leontyevskaya E.A."/>
            <person name="Leontyevskaya N.V."/>
        </authorList>
    </citation>
    <scope>NUCLEOTIDE SEQUENCE [LARGE SCALE GENOMIC DNA]</scope>
    <source>
        <strain evidence="2 3">10.1.1</strain>
    </source>
</reference>
<proteinExistence type="predicted"/>
<gene>
    <name evidence="2" type="ORF">MOV92_21895</name>
</gene>
<feature type="chain" id="PRO_5046407112" evidence="1">
    <location>
        <begin position="21"/>
        <end position="129"/>
    </location>
</feature>
<sequence>MKYALVCALLITAGSSGVSAAQKREKFADMMVHPHEGSGPEFKFSAAYATSESPVVITVVGRKMKSSDRKFRTSLQKHWLSQNIPDTKTVMMREQALCNYGSREGRCDRYEFEPGGEEHSYYFYLDNWR</sequence>
<name>A0ABY3XDX9_9GAMM</name>
<feature type="signal peptide" evidence="1">
    <location>
        <begin position="1"/>
        <end position="20"/>
    </location>
</feature>
<accession>A0ABY3XDX9</accession>
<organism evidence="2 3">
    <name type="scientific">Lysobacter gummosus</name>
    <dbReference type="NCBI Taxonomy" id="262324"/>
    <lineage>
        <taxon>Bacteria</taxon>
        <taxon>Pseudomonadati</taxon>
        <taxon>Pseudomonadota</taxon>
        <taxon>Gammaproteobacteria</taxon>
        <taxon>Lysobacterales</taxon>
        <taxon>Lysobacteraceae</taxon>
        <taxon>Lysobacter</taxon>
    </lineage>
</organism>
<evidence type="ECO:0000313" key="2">
    <source>
        <dbReference type="EMBL" id="UNP29090.1"/>
    </source>
</evidence>
<evidence type="ECO:0000313" key="3">
    <source>
        <dbReference type="Proteomes" id="UP000829194"/>
    </source>
</evidence>
<protein>
    <submittedName>
        <fullName evidence="2">Uncharacterized protein</fullName>
    </submittedName>
</protein>
<evidence type="ECO:0000256" key="1">
    <source>
        <dbReference type="SAM" id="SignalP"/>
    </source>
</evidence>
<keyword evidence="3" id="KW-1185">Reference proteome</keyword>
<dbReference type="EMBL" id="CP093547">
    <property type="protein sequence ID" value="UNP29090.1"/>
    <property type="molecule type" value="Genomic_DNA"/>
</dbReference>
<dbReference type="RefSeq" id="WP_057944602.1">
    <property type="nucleotide sequence ID" value="NZ_CP011131.1"/>
</dbReference>
<dbReference type="Proteomes" id="UP000829194">
    <property type="component" value="Chromosome"/>
</dbReference>
<keyword evidence="1" id="KW-0732">Signal</keyword>